<protein>
    <recommendedName>
        <fullName evidence="2">Decapping nuclease</fullName>
        <ecNumber evidence="2">3.6.1.-</ecNumber>
    </recommendedName>
</protein>
<comment type="caution">
    <text evidence="4">The sequence shown here is derived from an EMBL/GenBank/DDBJ whole genome shotgun (WGS) entry which is preliminary data.</text>
</comment>
<comment type="similarity">
    <text evidence="1 2">Belongs to the DXO/Dom3Z family.</text>
</comment>
<keyword evidence="2" id="KW-0540">Nuclease</keyword>
<keyword evidence="2" id="KW-0378">Hydrolase</keyword>
<feature type="non-terminal residue" evidence="4">
    <location>
        <position position="315"/>
    </location>
</feature>
<dbReference type="GO" id="GO:0000166">
    <property type="term" value="F:nucleotide binding"/>
    <property type="evidence" value="ECO:0007669"/>
    <property type="project" value="UniProtKB-KW"/>
</dbReference>
<comment type="subcellular location">
    <subcellularLocation>
        <location evidence="2">Nucleus</location>
    </subcellularLocation>
</comment>
<keyword evidence="2" id="KW-0479">Metal-binding</keyword>
<dbReference type="GO" id="GO:0005829">
    <property type="term" value="C:cytosol"/>
    <property type="evidence" value="ECO:0007669"/>
    <property type="project" value="TreeGrafter"/>
</dbReference>
<keyword evidence="2" id="KW-0694">RNA-binding</keyword>
<gene>
    <name evidence="4" type="ORF">PMAYCL1PPCAC_02001</name>
</gene>
<proteinExistence type="inferred from homology"/>
<feature type="domain" description="RAI1-like" evidence="3">
    <location>
        <begin position="17"/>
        <end position="308"/>
    </location>
</feature>
<dbReference type="InterPro" id="IPR039039">
    <property type="entry name" value="RAI1-like_fam"/>
</dbReference>
<dbReference type="InterPro" id="IPR013961">
    <property type="entry name" value="RAI1"/>
</dbReference>
<organism evidence="4 5">
    <name type="scientific">Pristionchus mayeri</name>
    <dbReference type="NCBI Taxonomy" id="1317129"/>
    <lineage>
        <taxon>Eukaryota</taxon>
        <taxon>Metazoa</taxon>
        <taxon>Ecdysozoa</taxon>
        <taxon>Nematoda</taxon>
        <taxon>Chromadorea</taxon>
        <taxon>Rhabditida</taxon>
        <taxon>Rhabditina</taxon>
        <taxon>Diplogasteromorpha</taxon>
        <taxon>Diplogasteroidea</taxon>
        <taxon>Neodiplogasteridae</taxon>
        <taxon>Pristionchus</taxon>
    </lineage>
</organism>
<keyword evidence="2" id="KW-0539">Nucleus</keyword>
<name>A0AAN5C7Z6_9BILA</name>
<comment type="cofactor">
    <cofactor evidence="2">
        <name>a divalent metal cation</name>
        <dbReference type="ChEBI" id="CHEBI:60240"/>
    </cofactor>
</comment>
<evidence type="ECO:0000313" key="5">
    <source>
        <dbReference type="Proteomes" id="UP001328107"/>
    </source>
</evidence>
<evidence type="ECO:0000313" key="4">
    <source>
        <dbReference type="EMBL" id="GMR31806.1"/>
    </source>
</evidence>
<reference evidence="5" key="1">
    <citation type="submission" date="2022-10" db="EMBL/GenBank/DDBJ databases">
        <title>Genome assembly of Pristionchus species.</title>
        <authorList>
            <person name="Yoshida K."/>
            <person name="Sommer R.J."/>
        </authorList>
    </citation>
    <scope>NUCLEOTIDE SEQUENCE [LARGE SCALE GENOMIC DNA]</scope>
    <source>
        <strain evidence="5">RS5460</strain>
    </source>
</reference>
<dbReference type="PANTHER" id="PTHR12395:SF9">
    <property type="entry name" value="DECAPPING AND EXORIBONUCLEASE PROTEIN"/>
    <property type="match status" value="1"/>
</dbReference>
<evidence type="ECO:0000256" key="1">
    <source>
        <dbReference type="ARBA" id="ARBA00006562"/>
    </source>
</evidence>
<dbReference type="GO" id="GO:0004518">
    <property type="term" value="F:nuclease activity"/>
    <property type="evidence" value="ECO:0007669"/>
    <property type="project" value="UniProtKB-KW"/>
</dbReference>
<dbReference type="EC" id="3.6.1.-" evidence="2"/>
<dbReference type="Proteomes" id="UP001328107">
    <property type="component" value="Unassembled WGS sequence"/>
</dbReference>
<dbReference type="AlphaFoldDB" id="A0AAN5C7Z6"/>
<dbReference type="GO" id="GO:0110155">
    <property type="term" value="P:NAD-cap decapping"/>
    <property type="evidence" value="ECO:0007669"/>
    <property type="project" value="TreeGrafter"/>
</dbReference>
<keyword evidence="5" id="KW-1185">Reference proteome</keyword>
<sequence>MEIMTRFYNKPAAILTKPLQIGEFSSHANLGFESNARNLRYLIHVEKDFEPLFNLDAGFNNFFAKDPTDCENDLIHLQEWAISERGKFSNDYKRVFRNAEMVCCRGTLTNIAQTPYYSKDPWRMVAVRHEGIIYIHSCGATDGMSFCYPENPLDAHLTYWGHSFQRIMTSRNYDYAMLGGFDDSEIVDCRETYSAVYRSDIIKPNGDKIKLAYSSEIKAVDENNKFVDFKTQDSHNYNGNWLKKSWYWWFQSHFSAVDRVYVGFRSELGIVHNIRVAERSYLRKHAGSRCDVVLNIVTDVLSEVKKRCVDSLEVR</sequence>
<dbReference type="GO" id="GO:0046872">
    <property type="term" value="F:metal ion binding"/>
    <property type="evidence" value="ECO:0007669"/>
    <property type="project" value="UniProtKB-KW"/>
</dbReference>
<accession>A0AAN5C7Z6</accession>
<dbReference type="EMBL" id="BTRK01000001">
    <property type="protein sequence ID" value="GMR31806.1"/>
    <property type="molecule type" value="Genomic_DNA"/>
</dbReference>
<evidence type="ECO:0000259" key="3">
    <source>
        <dbReference type="Pfam" id="PF08652"/>
    </source>
</evidence>
<keyword evidence="2" id="KW-0547">Nucleotide-binding</keyword>
<dbReference type="PANTHER" id="PTHR12395">
    <property type="entry name" value="DOM-3 RELATED"/>
    <property type="match status" value="1"/>
</dbReference>
<comment type="function">
    <text evidence="2">Decapping enzyme for NAD-capped RNAs: specifically hydrolyzes the nicotinamide adenine dinucleotide (NAD) cap from a subset of RNAs by removing the entire NAD moiety from the 5'-end of an NAD-capped RNA.</text>
</comment>
<dbReference type="Pfam" id="PF08652">
    <property type="entry name" value="RAI1"/>
    <property type="match status" value="1"/>
</dbReference>
<dbReference type="GO" id="GO:0000956">
    <property type="term" value="P:nuclear-transcribed mRNA catabolic process"/>
    <property type="evidence" value="ECO:0007669"/>
    <property type="project" value="TreeGrafter"/>
</dbReference>
<evidence type="ECO:0000256" key="2">
    <source>
        <dbReference type="RuleBase" id="RU367113"/>
    </source>
</evidence>
<dbReference type="GO" id="GO:0034353">
    <property type="term" value="F:mRNA 5'-diphosphatase activity"/>
    <property type="evidence" value="ECO:0007669"/>
    <property type="project" value="TreeGrafter"/>
</dbReference>
<dbReference type="GO" id="GO:0005634">
    <property type="term" value="C:nucleus"/>
    <property type="evidence" value="ECO:0007669"/>
    <property type="project" value="UniProtKB-SubCell"/>
</dbReference>
<dbReference type="GO" id="GO:0003723">
    <property type="term" value="F:RNA binding"/>
    <property type="evidence" value="ECO:0007669"/>
    <property type="project" value="UniProtKB-KW"/>
</dbReference>